<organism evidence="2 3">
    <name type="scientific">Mizuhopecten yessoensis</name>
    <name type="common">Japanese scallop</name>
    <name type="synonym">Patinopecten yessoensis</name>
    <dbReference type="NCBI Taxonomy" id="6573"/>
    <lineage>
        <taxon>Eukaryota</taxon>
        <taxon>Metazoa</taxon>
        <taxon>Spiralia</taxon>
        <taxon>Lophotrochozoa</taxon>
        <taxon>Mollusca</taxon>
        <taxon>Bivalvia</taxon>
        <taxon>Autobranchia</taxon>
        <taxon>Pteriomorphia</taxon>
        <taxon>Pectinida</taxon>
        <taxon>Pectinoidea</taxon>
        <taxon>Pectinidae</taxon>
        <taxon>Mizuhopecten</taxon>
    </lineage>
</organism>
<feature type="region of interest" description="Disordered" evidence="1">
    <location>
        <begin position="643"/>
        <end position="675"/>
    </location>
</feature>
<dbReference type="OrthoDB" id="9934714at2759"/>
<feature type="compositionally biased region" description="Basic and acidic residues" evidence="1">
    <location>
        <begin position="643"/>
        <end position="657"/>
    </location>
</feature>
<dbReference type="PANTHER" id="PTHR35079">
    <property type="entry name" value="LUNG ADENOMA SUSCEPTIBILITY PROTEIN 2"/>
    <property type="match status" value="1"/>
</dbReference>
<proteinExistence type="predicted"/>
<evidence type="ECO:0000313" key="3">
    <source>
        <dbReference type="Proteomes" id="UP000242188"/>
    </source>
</evidence>
<feature type="region of interest" description="Disordered" evidence="1">
    <location>
        <begin position="206"/>
        <end position="287"/>
    </location>
</feature>
<feature type="region of interest" description="Disordered" evidence="1">
    <location>
        <begin position="106"/>
        <end position="131"/>
    </location>
</feature>
<evidence type="ECO:0000256" key="1">
    <source>
        <dbReference type="SAM" id="MobiDB-lite"/>
    </source>
</evidence>
<accession>A0A210QGU8</accession>
<comment type="caution">
    <text evidence="2">The sequence shown here is derived from an EMBL/GenBank/DDBJ whole genome shotgun (WGS) entry which is preliminary data.</text>
</comment>
<feature type="compositionally biased region" description="Polar residues" evidence="1">
    <location>
        <begin position="471"/>
        <end position="489"/>
    </location>
</feature>
<feature type="compositionally biased region" description="Basic and acidic residues" evidence="1">
    <location>
        <begin position="211"/>
        <end position="232"/>
    </location>
</feature>
<dbReference type="Proteomes" id="UP000242188">
    <property type="component" value="Unassembled WGS sequence"/>
</dbReference>
<evidence type="ECO:0000313" key="2">
    <source>
        <dbReference type="EMBL" id="OWF47919.1"/>
    </source>
</evidence>
<sequence length="675" mass="73372">MDFSHYNGTPDGLFTNSFQSKCRIRCHGSRIQVGEREFISASEALQAYMDQYAGLKPKGDKYDMNVTDLLDPKSVLHQTAERSLKTGVRATPTELKLAQSRDSINNSYDRMNKSSALRAEGSTGRRSRAEDALNRSGRLLNRLANDEKVPMVGAASDVGSMATDVLLSMNPVGGYSKEYTAALAAASEAEEPKRRGHVYSYRTALTRSRSLSRERPGAESDLQPELKKDSKTNKPPSSYRPPVSGSGLPRERSRSVSPSSFRQHDRLFSDPQSASRKDFRLDTNTSKHKAPSWIEALDISNPGDNLWSKRDLIAGRPPPSWVQGLDGSDVNSLVSGVTSYQTDINNLLAPNMDISGLGNSTLSNPPGLSYKDLMVTPTKGKSVNFDLSSNNFTPRKLPGEKFEIASKLPREVLESGNTKLDSSDALDRYLEGLGCGPKPPTSSGLTGINSDSQYDAPRCSSLDTTALLNGLSAPTKSDITGASPISRSGKSPMGSPIRQSRSRSRPQTPDTDLVLDGDRPWEKPLASIKAPVYISEEESGPGDAAGECDTLTGRTQLGSLETLKNMLFKLQAEASEETTNREKIAQIIAASRKELNASNSSLKPDEDLPALKGYNFQGEPGGQSLEKAMVHLGRLKDLVEVGKIEQRSRSASRDRSMSRSRSVSPLRLLSQPILS</sequence>
<feature type="region of interest" description="Disordered" evidence="1">
    <location>
        <begin position="431"/>
        <end position="450"/>
    </location>
</feature>
<feature type="compositionally biased region" description="Low complexity" evidence="1">
    <location>
        <begin position="659"/>
        <end position="675"/>
    </location>
</feature>
<feature type="compositionally biased region" description="Polar residues" evidence="1">
    <location>
        <begin position="441"/>
        <end position="450"/>
    </location>
</feature>
<feature type="compositionally biased region" description="Polar residues" evidence="1">
    <location>
        <begin position="106"/>
        <end position="115"/>
    </location>
</feature>
<name>A0A210QGU8_MIZYE</name>
<dbReference type="STRING" id="6573.A0A210QGU8"/>
<dbReference type="PANTHER" id="PTHR35079:SF1">
    <property type="entry name" value="LUNG ADENOMA SUSCEPTIBILITY PROTEIN 2"/>
    <property type="match status" value="1"/>
</dbReference>
<protein>
    <submittedName>
        <fullName evidence="2">Lung adenoma susceptibility protein 2-like</fullName>
    </submittedName>
</protein>
<dbReference type="AlphaFoldDB" id="A0A210QGU8"/>
<dbReference type="InterPro" id="IPR052679">
    <property type="entry name" value="Cell_Prolif_Regulator"/>
</dbReference>
<keyword evidence="3" id="KW-1185">Reference proteome</keyword>
<dbReference type="EMBL" id="NEDP02003748">
    <property type="protein sequence ID" value="OWF47919.1"/>
    <property type="molecule type" value="Genomic_DNA"/>
</dbReference>
<gene>
    <name evidence="2" type="ORF">KP79_PYT15563</name>
</gene>
<feature type="region of interest" description="Disordered" evidence="1">
    <location>
        <begin position="471"/>
        <end position="520"/>
    </location>
</feature>
<reference evidence="2 3" key="1">
    <citation type="journal article" date="2017" name="Nat. Ecol. Evol.">
        <title>Scallop genome provides insights into evolution of bilaterian karyotype and development.</title>
        <authorList>
            <person name="Wang S."/>
            <person name="Zhang J."/>
            <person name="Jiao W."/>
            <person name="Li J."/>
            <person name="Xun X."/>
            <person name="Sun Y."/>
            <person name="Guo X."/>
            <person name="Huan P."/>
            <person name="Dong B."/>
            <person name="Zhang L."/>
            <person name="Hu X."/>
            <person name="Sun X."/>
            <person name="Wang J."/>
            <person name="Zhao C."/>
            <person name="Wang Y."/>
            <person name="Wang D."/>
            <person name="Huang X."/>
            <person name="Wang R."/>
            <person name="Lv J."/>
            <person name="Li Y."/>
            <person name="Zhang Z."/>
            <person name="Liu B."/>
            <person name="Lu W."/>
            <person name="Hui Y."/>
            <person name="Liang J."/>
            <person name="Zhou Z."/>
            <person name="Hou R."/>
            <person name="Li X."/>
            <person name="Liu Y."/>
            <person name="Li H."/>
            <person name="Ning X."/>
            <person name="Lin Y."/>
            <person name="Zhao L."/>
            <person name="Xing Q."/>
            <person name="Dou J."/>
            <person name="Li Y."/>
            <person name="Mao J."/>
            <person name="Guo H."/>
            <person name="Dou H."/>
            <person name="Li T."/>
            <person name="Mu C."/>
            <person name="Jiang W."/>
            <person name="Fu Q."/>
            <person name="Fu X."/>
            <person name="Miao Y."/>
            <person name="Liu J."/>
            <person name="Yu Q."/>
            <person name="Li R."/>
            <person name="Liao H."/>
            <person name="Li X."/>
            <person name="Kong Y."/>
            <person name="Jiang Z."/>
            <person name="Chourrout D."/>
            <person name="Li R."/>
            <person name="Bao Z."/>
        </authorList>
    </citation>
    <scope>NUCLEOTIDE SEQUENCE [LARGE SCALE GENOMIC DNA]</scope>
    <source>
        <strain evidence="2 3">PY_sf001</strain>
    </source>
</reference>